<dbReference type="InterPro" id="IPR030395">
    <property type="entry name" value="GP_PDE_dom"/>
</dbReference>
<evidence type="ECO:0000256" key="5">
    <source>
        <dbReference type="ARBA" id="ARBA00022801"/>
    </source>
</evidence>
<dbReference type="Pfam" id="PF13449">
    <property type="entry name" value="Phytase-like"/>
    <property type="match status" value="1"/>
</dbReference>
<dbReference type="SUPFAM" id="SSF51695">
    <property type="entry name" value="PLC-like phosphodiesterases"/>
    <property type="match status" value="1"/>
</dbReference>
<dbReference type="STRING" id="446466.Cfla_0485"/>
<evidence type="ECO:0000256" key="3">
    <source>
        <dbReference type="ARBA" id="ARBA00022729"/>
    </source>
</evidence>
<dbReference type="HOGENOM" id="CLU_020623_0_0_11"/>
<evidence type="ECO:0000313" key="11">
    <source>
        <dbReference type="Proteomes" id="UP000000849"/>
    </source>
</evidence>
<feature type="domain" description="GP-PDE" evidence="9">
    <location>
        <begin position="440"/>
        <end position="763"/>
    </location>
</feature>
<evidence type="ECO:0000313" key="10">
    <source>
        <dbReference type="EMBL" id="ADG73400.1"/>
    </source>
</evidence>
<evidence type="ECO:0000256" key="6">
    <source>
        <dbReference type="ARBA" id="ARBA00047512"/>
    </source>
</evidence>
<dbReference type="InterPro" id="IPR027372">
    <property type="entry name" value="Phytase-like_dom"/>
</dbReference>
<keyword evidence="3 8" id="KW-0732">Signal</keyword>
<evidence type="ECO:0000259" key="9">
    <source>
        <dbReference type="PROSITE" id="PS51704"/>
    </source>
</evidence>
<dbReference type="PROSITE" id="PS51704">
    <property type="entry name" value="GP_PDE"/>
    <property type="match status" value="1"/>
</dbReference>
<dbReference type="OrthoDB" id="9758957at2"/>
<dbReference type="InterPro" id="IPR017946">
    <property type="entry name" value="PLC-like_Pdiesterase_TIM-brl"/>
</dbReference>
<gene>
    <name evidence="10" type="ordered locus">Cfla_0485</name>
</gene>
<comment type="catalytic activity">
    <reaction evidence="6">
        <text>a sn-glycero-3-phosphodiester + H2O = an alcohol + sn-glycerol 3-phosphate + H(+)</text>
        <dbReference type="Rhea" id="RHEA:12969"/>
        <dbReference type="ChEBI" id="CHEBI:15377"/>
        <dbReference type="ChEBI" id="CHEBI:15378"/>
        <dbReference type="ChEBI" id="CHEBI:30879"/>
        <dbReference type="ChEBI" id="CHEBI:57597"/>
        <dbReference type="ChEBI" id="CHEBI:83408"/>
        <dbReference type="EC" id="3.1.4.46"/>
    </reaction>
</comment>
<organism evidence="10 11">
    <name type="scientific">Cellulomonas flavigena (strain ATCC 482 / DSM 20109 / BCRC 11376 / JCM 18109 / NBRC 3775 / NCIMB 8073 / NRS 134)</name>
    <dbReference type="NCBI Taxonomy" id="446466"/>
    <lineage>
        <taxon>Bacteria</taxon>
        <taxon>Bacillati</taxon>
        <taxon>Actinomycetota</taxon>
        <taxon>Actinomycetes</taxon>
        <taxon>Micrococcales</taxon>
        <taxon>Cellulomonadaceae</taxon>
        <taxon>Cellulomonas</taxon>
    </lineage>
</organism>
<evidence type="ECO:0000256" key="7">
    <source>
        <dbReference type="SAM" id="MobiDB-lite"/>
    </source>
</evidence>
<protein>
    <recommendedName>
        <fullName evidence="2">glycerophosphodiester phosphodiesterase</fullName>
        <ecNumber evidence="2">3.1.4.46</ecNumber>
    </recommendedName>
</protein>
<dbReference type="Pfam" id="PF03009">
    <property type="entry name" value="GDPD"/>
    <property type="match status" value="1"/>
</dbReference>
<comment type="similarity">
    <text evidence="1">Belongs to the glycerophosphoryl diester phosphodiesterase family.</text>
</comment>
<dbReference type="eggNOG" id="COG0584">
    <property type="taxonomic scope" value="Bacteria"/>
</dbReference>
<dbReference type="EC" id="3.1.4.46" evidence="2"/>
<dbReference type="AlphaFoldDB" id="D5UHX6"/>
<dbReference type="GO" id="GO:0006071">
    <property type="term" value="P:glycerol metabolic process"/>
    <property type="evidence" value="ECO:0007669"/>
    <property type="project" value="UniProtKB-KW"/>
</dbReference>
<dbReference type="CDD" id="cd08602">
    <property type="entry name" value="GDPD_ScGlpQ1_like"/>
    <property type="match status" value="1"/>
</dbReference>
<dbReference type="GO" id="GO:0042597">
    <property type="term" value="C:periplasmic space"/>
    <property type="evidence" value="ECO:0007669"/>
    <property type="project" value="TreeGrafter"/>
</dbReference>
<dbReference type="GO" id="GO:0006629">
    <property type="term" value="P:lipid metabolic process"/>
    <property type="evidence" value="ECO:0007669"/>
    <property type="project" value="InterPro"/>
</dbReference>
<dbReference type="Gene3D" id="3.20.20.190">
    <property type="entry name" value="Phosphatidylinositol (PI) phosphodiesterase"/>
    <property type="match status" value="1"/>
</dbReference>
<keyword evidence="11" id="KW-1185">Reference proteome</keyword>
<proteinExistence type="inferred from homology"/>
<feature type="chain" id="PRO_5039065789" description="glycerophosphodiester phosphodiesterase" evidence="8">
    <location>
        <begin position="23"/>
        <end position="769"/>
    </location>
</feature>
<dbReference type="PANTHER" id="PTHR43620:SF7">
    <property type="entry name" value="GLYCEROPHOSPHODIESTER PHOSPHODIESTERASE GDPD5-RELATED"/>
    <property type="match status" value="1"/>
</dbReference>
<dbReference type="EMBL" id="CP001964">
    <property type="protein sequence ID" value="ADG73400.1"/>
    <property type="molecule type" value="Genomic_DNA"/>
</dbReference>
<evidence type="ECO:0000256" key="1">
    <source>
        <dbReference type="ARBA" id="ARBA00007277"/>
    </source>
</evidence>
<feature type="region of interest" description="Disordered" evidence="7">
    <location>
        <begin position="76"/>
        <end position="96"/>
    </location>
</feature>
<keyword evidence="4" id="KW-0319">Glycerol metabolism</keyword>
<reference evidence="10 11" key="1">
    <citation type="journal article" date="2010" name="Stand. Genomic Sci.">
        <title>Complete genome sequence of Cellulomonas flavigena type strain (134).</title>
        <authorList>
            <person name="Abt B."/>
            <person name="Foster B."/>
            <person name="Lapidus A."/>
            <person name="Clum A."/>
            <person name="Sun H."/>
            <person name="Pukall R."/>
            <person name="Lucas S."/>
            <person name="Glavina Del Rio T."/>
            <person name="Nolan M."/>
            <person name="Tice H."/>
            <person name="Cheng J.F."/>
            <person name="Pitluck S."/>
            <person name="Liolios K."/>
            <person name="Ivanova N."/>
            <person name="Mavromatis K."/>
            <person name="Ovchinnikova G."/>
            <person name="Pati A."/>
            <person name="Goodwin L."/>
            <person name="Chen A."/>
            <person name="Palaniappan K."/>
            <person name="Land M."/>
            <person name="Hauser L."/>
            <person name="Chang Y.J."/>
            <person name="Jeffries C.D."/>
            <person name="Rohde M."/>
            <person name="Goker M."/>
            <person name="Woyke T."/>
            <person name="Bristow J."/>
            <person name="Eisen J.A."/>
            <person name="Markowitz V."/>
            <person name="Hugenholtz P."/>
            <person name="Kyrpides N.C."/>
            <person name="Klenk H.P."/>
        </authorList>
    </citation>
    <scope>NUCLEOTIDE SEQUENCE [LARGE SCALE GENOMIC DNA]</scope>
    <source>
        <strain evidence="11">ATCC 482 / DSM 20109 / BCRC 11376 / JCM 18109 / NBRC 3775 / NCIMB 8073 / NRS 134</strain>
    </source>
</reference>
<dbReference type="PANTHER" id="PTHR43620">
    <property type="entry name" value="GLYCEROPHOSPHORYL DIESTER PHOSPHODIESTERASE"/>
    <property type="match status" value="1"/>
</dbReference>
<keyword evidence="5" id="KW-0378">Hydrolase</keyword>
<accession>D5UHX6</accession>
<evidence type="ECO:0000256" key="8">
    <source>
        <dbReference type="SAM" id="SignalP"/>
    </source>
</evidence>
<dbReference type="RefSeq" id="WP_013115734.1">
    <property type="nucleotide sequence ID" value="NC_014151.1"/>
</dbReference>
<dbReference type="KEGG" id="cfl:Cfla_0485"/>
<name>D5UHX6_CELFN</name>
<dbReference type="GO" id="GO:0008889">
    <property type="term" value="F:glycerophosphodiester phosphodiesterase activity"/>
    <property type="evidence" value="ECO:0007669"/>
    <property type="project" value="UniProtKB-EC"/>
</dbReference>
<feature type="region of interest" description="Disordered" evidence="7">
    <location>
        <begin position="28"/>
        <end position="62"/>
    </location>
</feature>
<dbReference type="eggNOG" id="COG4222">
    <property type="taxonomic scope" value="Bacteria"/>
</dbReference>
<sequence length="769" mass="82365">MRRHLHLAAAVLTVALVLPATAAAGADAVPDASTDTAGRPGAPHPDRPRPGEPGPGEPRRGTVVEPTLVAHAALPADHLTDGPPSGALATAANGRQGPFDGQVVPGFSAMVEDERGTFWALPDNGFGSKGNSADFLLRIYHVTPQWRTADGGPGTVGLDRFVQLRDPQRLAGFPIVHEDTADRLLTGADVDVESLVRAPDGTFWIGEEFGPFLLHVDADGVLLAPPVELPGVRSPQHPHLADGEEPTLAASKGFEAMAGSPDGRYLYPVTEGALRPDPDQRNRTVHEFDTRRGAYTGRTWSYEVDRPANLVADAFMTGRHTMLVLERDDFDGPASVTKRVYEIDLRRAERDGHLAKTLVLDALAIANPHDLAPGAGYGTGEEFALPFQSLETVVRLRNGRLLLANDTNYPGNAARVPGTPDDTELVVVDLRKAAAARGAATVIGHRGASGYRPEHTLAAYSLAIRQCADHIEPDLVATKDGVLVARHENEISGTTDVAQRPELADRRTTKVVDGVAVTGWFTEDLTLGELRSLRAVERIPDVRPDSTAYDGLYEVPTFDEVLDLARRSVTCDGSPVGVYPETKHPTYFDSAGLSLEEPLVADLRANGLDMPKARVAVQSFETTNLRQLDRMTRVPLVQLVNCSGGPFDLAAEGRTYADLVTPAGLRQVARYADAVGLCKDVMIPRTPDGTLGDPTPVVRDAHRAGLDVHGWTFRAENRYLPAEFRVGDDPNAHGDLAGEIRAFLATGMDGLFSDHPDVAAVAVGHTGRG</sequence>
<evidence type="ECO:0000256" key="4">
    <source>
        <dbReference type="ARBA" id="ARBA00022798"/>
    </source>
</evidence>
<feature type="signal peptide" evidence="8">
    <location>
        <begin position="1"/>
        <end position="22"/>
    </location>
</feature>
<dbReference type="Proteomes" id="UP000000849">
    <property type="component" value="Chromosome"/>
</dbReference>
<evidence type="ECO:0000256" key="2">
    <source>
        <dbReference type="ARBA" id="ARBA00012247"/>
    </source>
</evidence>